<organism evidence="1 2">
    <name type="scientific">Eptatretus burgeri</name>
    <name type="common">Inshore hagfish</name>
    <dbReference type="NCBI Taxonomy" id="7764"/>
    <lineage>
        <taxon>Eukaryota</taxon>
        <taxon>Metazoa</taxon>
        <taxon>Chordata</taxon>
        <taxon>Craniata</taxon>
        <taxon>Vertebrata</taxon>
        <taxon>Cyclostomata</taxon>
        <taxon>Myxini</taxon>
        <taxon>Myxiniformes</taxon>
        <taxon>Myxinidae</taxon>
        <taxon>Eptatretinae</taxon>
        <taxon>Eptatretus</taxon>
    </lineage>
</organism>
<dbReference type="AlphaFoldDB" id="A0A8C4PWI4"/>
<name>A0A8C4PWI4_EPTBU</name>
<protein>
    <submittedName>
        <fullName evidence="1">Uncharacterized protein</fullName>
    </submittedName>
</protein>
<reference evidence="1" key="2">
    <citation type="submission" date="2025-09" db="UniProtKB">
        <authorList>
            <consortium name="Ensembl"/>
        </authorList>
    </citation>
    <scope>IDENTIFICATION</scope>
</reference>
<accession>A0A8C4PWI4</accession>
<evidence type="ECO:0000313" key="2">
    <source>
        <dbReference type="Proteomes" id="UP000694388"/>
    </source>
</evidence>
<evidence type="ECO:0000313" key="1">
    <source>
        <dbReference type="Ensembl" id="ENSEBUP00000001621.1"/>
    </source>
</evidence>
<dbReference type="Ensembl" id="ENSEBUT00000001951.1">
    <property type="protein sequence ID" value="ENSEBUP00000001621.1"/>
    <property type="gene ID" value="ENSEBUG00000001346.1"/>
</dbReference>
<proteinExistence type="predicted"/>
<dbReference type="Proteomes" id="UP000694388">
    <property type="component" value="Unplaced"/>
</dbReference>
<reference evidence="1" key="1">
    <citation type="submission" date="2025-08" db="UniProtKB">
        <authorList>
            <consortium name="Ensembl"/>
        </authorList>
    </citation>
    <scope>IDENTIFICATION</scope>
</reference>
<keyword evidence="2" id="KW-1185">Reference proteome</keyword>
<sequence>MEVSVTDTRNKGQKRSNVDAFDAKEQNKVQIVSGSVDLQGTSHIGNPWVVPESCVDVETSLVPLADSERDTENVLEQLLPEMCSLLELLEQEQLSAATQTCRDAVLKLLRQLKPSDAEETEYIYTSSAACNNGMGLWQVLEQCWRPAAIKTEPARGGG</sequence>